<dbReference type="InterPro" id="IPR001482">
    <property type="entry name" value="T2SS/T4SS_dom"/>
</dbReference>
<keyword evidence="3" id="KW-0067">ATP-binding</keyword>
<dbReference type="GO" id="GO:0005524">
    <property type="term" value="F:ATP binding"/>
    <property type="evidence" value="ECO:0007669"/>
    <property type="project" value="UniProtKB-KW"/>
</dbReference>
<organism evidence="5 6">
    <name type="scientific">Peptoniphilus lacrimalis</name>
    <dbReference type="NCBI Taxonomy" id="33031"/>
    <lineage>
        <taxon>Bacteria</taxon>
        <taxon>Bacillati</taxon>
        <taxon>Bacillota</taxon>
        <taxon>Tissierellia</taxon>
        <taxon>Tissierellales</taxon>
        <taxon>Peptoniphilaceae</taxon>
        <taxon>Peptoniphilus</taxon>
    </lineage>
</organism>
<evidence type="ECO:0000256" key="2">
    <source>
        <dbReference type="ARBA" id="ARBA00022741"/>
    </source>
</evidence>
<protein>
    <submittedName>
        <fullName evidence="5">Type II traffic warden ATPase</fullName>
    </submittedName>
</protein>
<accession>A0A379C567</accession>
<evidence type="ECO:0000256" key="3">
    <source>
        <dbReference type="ARBA" id="ARBA00022840"/>
    </source>
</evidence>
<dbReference type="Gene3D" id="3.30.450.90">
    <property type="match status" value="1"/>
</dbReference>
<sequence length="482" mass="54629">MNKVSQALLEILNEKYCRKNFIVPIYEDKKKIILYSANDDELLNYNIKELTEKDIEFIKKSKDIIIKEIESLFEKKLDDKILDQIKNLYSEDIGIDDLEDESKDSPVAKVLNYILNFSIEKDASDIHIENLEDSVLVRVRIDGSLHELSKFPKNLYPYLITRIKVMAKLDIAEKRLPQDGRFSFNFRGRNIDIRVATSPTAYGEKIVFRILDVGRVDYSPEGIGLSGENLKNILKVISQPQGLVLISGPTSSGKTSTLYTILKYIQNSQINIMTIEDPIEYKIAGINQIEVNENTGLSFERGLKSILRMDPDKIMIGEIRNKETAHIAISASISGHTVFSTIHTENSPAVVGRLIDMGIEPYLVSAGLIGVISQRLIRKLCPHCKEKEISNNPFFKDKEIYKKRGCPKCNGGYKGRIAVFEIMIVDETLKEMISEKKSIGKIKNYAISQGMKTLASEILSLVENGQTSMEEYYRNINTIGEI</sequence>
<dbReference type="RefSeq" id="WP_019034423.1">
    <property type="nucleotide sequence ID" value="NZ_JASOSY010000006.1"/>
</dbReference>
<name>A0A379C567_9FIRM</name>
<dbReference type="EMBL" id="UGSZ01000001">
    <property type="protein sequence ID" value="SUB56756.1"/>
    <property type="molecule type" value="Genomic_DNA"/>
</dbReference>
<dbReference type="GO" id="GO:0005886">
    <property type="term" value="C:plasma membrane"/>
    <property type="evidence" value="ECO:0007669"/>
    <property type="project" value="TreeGrafter"/>
</dbReference>
<evidence type="ECO:0000313" key="5">
    <source>
        <dbReference type="EMBL" id="SUB56756.1"/>
    </source>
</evidence>
<reference evidence="5 6" key="1">
    <citation type="submission" date="2018-06" db="EMBL/GenBank/DDBJ databases">
        <authorList>
            <consortium name="Pathogen Informatics"/>
            <person name="Doyle S."/>
        </authorList>
    </citation>
    <scope>NUCLEOTIDE SEQUENCE [LARGE SCALE GENOMIC DNA]</scope>
    <source>
        <strain evidence="5 6">NCTC13149</strain>
    </source>
</reference>
<keyword evidence="2" id="KW-0547">Nucleotide-binding</keyword>
<dbReference type="Gene3D" id="3.40.50.300">
    <property type="entry name" value="P-loop containing nucleotide triphosphate hydrolases"/>
    <property type="match status" value="1"/>
</dbReference>
<dbReference type="Pfam" id="PF00437">
    <property type="entry name" value="T2SSE"/>
    <property type="match status" value="1"/>
</dbReference>
<dbReference type="InterPro" id="IPR027417">
    <property type="entry name" value="P-loop_NTPase"/>
</dbReference>
<feature type="domain" description="Bacterial type II secretion system protein E" evidence="4">
    <location>
        <begin position="101"/>
        <end position="474"/>
    </location>
</feature>
<gene>
    <name evidence="5" type="primary">epsE</name>
    <name evidence="5" type="ORF">NCTC13149_00552</name>
</gene>
<evidence type="ECO:0000313" key="6">
    <source>
        <dbReference type="Proteomes" id="UP000255517"/>
    </source>
</evidence>
<dbReference type="OrthoDB" id="9808272at2"/>
<dbReference type="GO" id="GO:0016887">
    <property type="term" value="F:ATP hydrolysis activity"/>
    <property type="evidence" value="ECO:0007669"/>
    <property type="project" value="TreeGrafter"/>
</dbReference>
<dbReference type="CDD" id="cd01129">
    <property type="entry name" value="PulE-GspE-like"/>
    <property type="match status" value="1"/>
</dbReference>
<proteinExistence type="inferred from homology"/>
<comment type="similarity">
    <text evidence="1">Belongs to the GSP E family.</text>
</comment>
<dbReference type="PANTHER" id="PTHR30258">
    <property type="entry name" value="TYPE II SECRETION SYSTEM PROTEIN GSPE-RELATED"/>
    <property type="match status" value="1"/>
</dbReference>
<dbReference type="Proteomes" id="UP000255517">
    <property type="component" value="Unassembled WGS sequence"/>
</dbReference>
<dbReference type="STRING" id="1122949.GCA_000378725_00491"/>
<dbReference type="PANTHER" id="PTHR30258:SF1">
    <property type="entry name" value="PROTEIN TRANSPORT PROTEIN HOFB HOMOLOG"/>
    <property type="match status" value="1"/>
</dbReference>
<evidence type="ECO:0000259" key="4">
    <source>
        <dbReference type="Pfam" id="PF00437"/>
    </source>
</evidence>
<dbReference type="FunFam" id="3.30.450.90:FF:000001">
    <property type="entry name" value="Type II secretion system ATPase GspE"/>
    <property type="match status" value="1"/>
</dbReference>
<dbReference type="SUPFAM" id="SSF52540">
    <property type="entry name" value="P-loop containing nucleoside triphosphate hydrolases"/>
    <property type="match status" value="1"/>
</dbReference>
<evidence type="ECO:0000256" key="1">
    <source>
        <dbReference type="ARBA" id="ARBA00006611"/>
    </source>
</evidence>
<dbReference type="AlphaFoldDB" id="A0A379C567"/>